<proteinExistence type="predicted"/>
<evidence type="ECO:0000313" key="4">
    <source>
        <dbReference type="Proteomes" id="UP000288805"/>
    </source>
</evidence>
<dbReference type="Gene3D" id="3.30.420.10">
    <property type="entry name" value="Ribonuclease H-like superfamily/Ribonuclease H"/>
    <property type="match status" value="1"/>
</dbReference>
<feature type="domain" description="RNase H type-1" evidence="2">
    <location>
        <begin position="271"/>
        <end position="328"/>
    </location>
</feature>
<dbReference type="InterPro" id="IPR043128">
    <property type="entry name" value="Rev_trsase/Diguanyl_cyclase"/>
</dbReference>
<dbReference type="EMBL" id="QGNW01000034">
    <property type="protein sequence ID" value="RVX10444.1"/>
    <property type="molecule type" value="Genomic_DNA"/>
</dbReference>
<organism evidence="3 4">
    <name type="scientific">Vitis vinifera</name>
    <name type="common">Grape</name>
    <dbReference type="NCBI Taxonomy" id="29760"/>
    <lineage>
        <taxon>Eukaryota</taxon>
        <taxon>Viridiplantae</taxon>
        <taxon>Streptophyta</taxon>
        <taxon>Embryophyta</taxon>
        <taxon>Tracheophyta</taxon>
        <taxon>Spermatophyta</taxon>
        <taxon>Magnoliopsida</taxon>
        <taxon>eudicotyledons</taxon>
        <taxon>Gunneridae</taxon>
        <taxon>Pentapetalae</taxon>
        <taxon>rosids</taxon>
        <taxon>Vitales</taxon>
        <taxon>Vitaceae</taxon>
        <taxon>Viteae</taxon>
        <taxon>Vitis</taxon>
    </lineage>
</organism>
<dbReference type="InterPro" id="IPR043502">
    <property type="entry name" value="DNA/RNA_pol_sf"/>
</dbReference>
<feature type="domain" description="Reverse transcriptase" evidence="1">
    <location>
        <begin position="1"/>
        <end position="56"/>
    </location>
</feature>
<dbReference type="InterPro" id="IPR012337">
    <property type="entry name" value="RNaseH-like_sf"/>
</dbReference>
<dbReference type="SUPFAM" id="SSF56672">
    <property type="entry name" value="DNA/RNA polymerases"/>
    <property type="match status" value="1"/>
</dbReference>
<protein>
    <submittedName>
        <fullName evidence="3">Retrovirus-related Pol polyprotein from transposon 17.6</fullName>
    </submittedName>
</protein>
<dbReference type="InterPro" id="IPR036397">
    <property type="entry name" value="RNaseH_sf"/>
</dbReference>
<reference evidence="3 4" key="1">
    <citation type="journal article" date="2018" name="PLoS Genet.">
        <title>Population sequencing reveals clonal diversity and ancestral inbreeding in the grapevine cultivar Chardonnay.</title>
        <authorList>
            <person name="Roach M.J."/>
            <person name="Johnson D.L."/>
            <person name="Bohlmann J."/>
            <person name="van Vuuren H.J."/>
            <person name="Jones S.J."/>
            <person name="Pretorius I.S."/>
            <person name="Schmidt S.A."/>
            <person name="Borneman A.R."/>
        </authorList>
    </citation>
    <scope>NUCLEOTIDE SEQUENCE [LARGE SCALE GENOMIC DNA]</scope>
    <source>
        <strain evidence="4">cv. Chardonnay</strain>
        <tissue evidence="3">Leaf</tissue>
    </source>
</reference>
<dbReference type="Pfam" id="PF17919">
    <property type="entry name" value="RT_RNaseH_2"/>
    <property type="match status" value="1"/>
</dbReference>
<accession>A0A438JNE0</accession>
<gene>
    <name evidence="3" type="primary">pol_543</name>
    <name evidence="3" type="ORF">CK203_016903</name>
</gene>
<name>A0A438JNE0_VITVI</name>
<dbReference type="PANTHER" id="PTHR48475:SF1">
    <property type="entry name" value="RNASE H TYPE-1 DOMAIN-CONTAINING PROTEIN"/>
    <property type="match status" value="1"/>
</dbReference>
<dbReference type="InterPro" id="IPR041577">
    <property type="entry name" value="RT_RNaseH_2"/>
</dbReference>
<dbReference type="PANTHER" id="PTHR48475">
    <property type="entry name" value="RIBONUCLEASE H"/>
    <property type="match status" value="1"/>
</dbReference>
<dbReference type="PROSITE" id="PS50879">
    <property type="entry name" value="RNASE_H_1"/>
    <property type="match status" value="1"/>
</dbReference>
<dbReference type="Gene3D" id="3.30.70.270">
    <property type="match status" value="2"/>
</dbReference>
<evidence type="ECO:0000259" key="2">
    <source>
        <dbReference type="PROSITE" id="PS50879"/>
    </source>
</evidence>
<comment type="caution">
    <text evidence="3">The sequence shown here is derived from an EMBL/GenBank/DDBJ whole genome shotgun (WGS) entry which is preliminary data.</text>
</comment>
<dbReference type="PROSITE" id="PS50878">
    <property type="entry name" value="RT_POL"/>
    <property type="match status" value="1"/>
</dbReference>
<dbReference type="InterPro" id="IPR002156">
    <property type="entry name" value="RNaseH_domain"/>
</dbReference>
<dbReference type="InterPro" id="IPR000477">
    <property type="entry name" value="RT_dom"/>
</dbReference>
<dbReference type="Pfam" id="PF00078">
    <property type="entry name" value="RVT_1"/>
    <property type="match status" value="1"/>
</dbReference>
<dbReference type="AlphaFoldDB" id="A0A438JNE0"/>
<evidence type="ECO:0000313" key="3">
    <source>
        <dbReference type="EMBL" id="RVX10444.1"/>
    </source>
</evidence>
<dbReference type="GO" id="GO:0003676">
    <property type="term" value="F:nucleic acid binding"/>
    <property type="evidence" value="ECO:0007669"/>
    <property type="project" value="InterPro"/>
</dbReference>
<dbReference type="SUPFAM" id="SSF53098">
    <property type="entry name" value="Ribonuclease H-like"/>
    <property type="match status" value="1"/>
</dbReference>
<dbReference type="Proteomes" id="UP000288805">
    <property type="component" value="Unassembled WGS sequence"/>
</dbReference>
<dbReference type="GO" id="GO:0004523">
    <property type="term" value="F:RNA-DNA hybrid ribonuclease activity"/>
    <property type="evidence" value="ECO:0007669"/>
    <property type="project" value="InterPro"/>
</dbReference>
<sequence>MVEVYIDDIVVKSKTREEHTQHLQEVFHLLRGYDIKLNLSKCTFDVRADKFLGFMVTQRGIKVSPDQIKAVMGTPTPSNKKDLQRLTSKLVALGCFIARFTYKLRPFFMVLRKADVTGWTDNYQSTFEEIKHYLTQPPILSSSQLSERLYMYLTLYDWVVSAILFRCPSHKEQRFVYYISRVMTDAKTKYSRLEQTALALQSIAQKLCSYFQAHLVVVLTNQPLRSILHKLDLSGRMLQWAIKLNEIGQGGIVDLIGLWGLSVIRIRSGSPSTISNWRTIGACHPARIPCINNEAEYKAILFKLDLALALSVSKLRIYSDSQLVMGHV</sequence>
<evidence type="ECO:0000259" key="1">
    <source>
        <dbReference type="PROSITE" id="PS50878"/>
    </source>
</evidence>